<dbReference type="AlphaFoldDB" id="A0A6C0IN96"/>
<evidence type="ECO:0000313" key="1">
    <source>
        <dbReference type="EMBL" id="QHT94472.1"/>
    </source>
</evidence>
<dbReference type="EMBL" id="MN740222">
    <property type="protein sequence ID" value="QHT94472.1"/>
    <property type="molecule type" value="Genomic_DNA"/>
</dbReference>
<sequence length="380" mass="45687">MNKYSIFIDVKNYDNFKIKSTIVTIEDKLYDILNYDKTVVCFNDVQNSRYKNVILSHPEKQVLSVMPPKNIPFSYFKKQFPEMHQSIHNHFEITEFIDGPIINLFYDNRTQKWELVTKYKNAKKGYILRQYSATYKEFVQLVRGPEGADINTLYCMNIFNKKSTYNFKIQNDRLYLISVYQIKHMVNNVAICNIVKQNTTLELQPLIGIISYPKQFHFYDYKDMLEKIENDSQYPNKFIITHSSGVQTTLLTTDCEFVQKYNSVPRNIQFLYLCVKRINKNFELTDLYPRFKNQFITVDGLYSDFIDKIHTAYVHYYILKDDIYKDCYMFWAHRIHKEVYIPSLKTQKIKIHKEVIRNYFTTKHPRELLYLLQHICENIQ</sequence>
<reference evidence="1" key="1">
    <citation type="journal article" date="2020" name="Nature">
        <title>Giant virus diversity and host interactions through global metagenomics.</title>
        <authorList>
            <person name="Schulz F."/>
            <person name="Roux S."/>
            <person name="Paez-Espino D."/>
            <person name="Jungbluth S."/>
            <person name="Walsh D.A."/>
            <person name="Denef V.J."/>
            <person name="McMahon K.D."/>
            <person name="Konstantinidis K.T."/>
            <person name="Eloe-Fadrosh E.A."/>
            <person name="Kyrpides N.C."/>
            <person name="Woyke T."/>
        </authorList>
    </citation>
    <scope>NUCLEOTIDE SEQUENCE</scope>
    <source>
        <strain evidence="1">GVMAG-M-3300024258-28</strain>
    </source>
</reference>
<evidence type="ECO:0008006" key="2">
    <source>
        <dbReference type="Google" id="ProtNLM"/>
    </source>
</evidence>
<accession>A0A6C0IN96</accession>
<proteinExistence type="predicted"/>
<name>A0A6C0IN96_9ZZZZ</name>
<organism evidence="1">
    <name type="scientific">viral metagenome</name>
    <dbReference type="NCBI Taxonomy" id="1070528"/>
    <lineage>
        <taxon>unclassified sequences</taxon>
        <taxon>metagenomes</taxon>
        <taxon>organismal metagenomes</taxon>
    </lineage>
</organism>
<protein>
    <recommendedName>
        <fullName evidence="2">T4 RNA ligase 1-like N-terminal domain-containing protein</fullName>
    </recommendedName>
</protein>